<dbReference type="InterPro" id="IPR036390">
    <property type="entry name" value="WH_DNA-bd_sf"/>
</dbReference>
<evidence type="ECO:0008006" key="4">
    <source>
        <dbReference type="Google" id="ProtNLM"/>
    </source>
</evidence>
<dbReference type="RefSeq" id="WP_247262485.1">
    <property type="nucleotide sequence ID" value="NZ_JALJQZ010000052.1"/>
</dbReference>
<feature type="region of interest" description="Disordered" evidence="1">
    <location>
        <begin position="237"/>
        <end position="261"/>
    </location>
</feature>
<sequence>MNHDPKSLDKIATGEISVTLAAELIKSTMEELTETKAQKVYTVLRAWVWKALNERRRDSELRKWHALINQTSSYLEEDYSPHAERIRVLYELVYESIAVAEVYPFAELVQRSHVKEILIYLYRSPNRSLPRQALQERLGLKEQNMSRVLTMLSTSGLLERSARGKAAVYSLTRDGAKHAGSIDYVDITSDKVDPHALQYGGDMSPLRKGHRIRHWKIAMASGPSTPPRRAAEQIKLRVQRREKADARQQTNQARRREKSYE</sequence>
<organism evidence="2 3">
    <name type="scientific">Rhizobium lemnae</name>
    <dbReference type="NCBI Taxonomy" id="1214924"/>
    <lineage>
        <taxon>Bacteria</taxon>
        <taxon>Pseudomonadati</taxon>
        <taxon>Pseudomonadota</taxon>
        <taxon>Alphaproteobacteria</taxon>
        <taxon>Hyphomicrobiales</taxon>
        <taxon>Rhizobiaceae</taxon>
        <taxon>Rhizobium/Agrobacterium group</taxon>
        <taxon>Rhizobium</taxon>
    </lineage>
</organism>
<evidence type="ECO:0000256" key="1">
    <source>
        <dbReference type="SAM" id="MobiDB-lite"/>
    </source>
</evidence>
<dbReference type="EMBL" id="JBHSBD010000022">
    <property type="protein sequence ID" value="MFC3967614.1"/>
    <property type="molecule type" value="Genomic_DNA"/>
</dbReference>
<comment type="caution">
    <text evidence="2">The sequence shown here is derived from an EMBL/GenBank/DDBJ whole genome shotgun (WGS) entry which is preliminary data.</text>
</comment>
<gene>
    <name evidence="2" type="ORF">ACFOVS_05655</name>
</gene>
<feature type="compositionally biased region" description="Basic and acidic residues" evidence="1">
    <location>
        <begin position="237"/>
        <end position="246"/>
    </location>
</feature>
<protein>
    <recommendedName>
        <fullName evidence="4">HTH marR-type domain-containing protein</fullName>
    </recommendedName>
</protein>
<dbReference type="SUPFAM" id="SSF46785">
    <property type="entry name" value="Winged helix' DNA-binding domain"/>
    <property type="match status" value="1"/>
</dbReference>
<name>A0ABV8E7B1_9HYPH</name>
<evidence type="ECO:0000313" key="2">
    <source>
        <dbReference type="EMBL" id="MFC3967614.1"/>
    </source>
</evidence>
<dbReference type="InterPro" id="IPR036388">
    <property type="entry name" value="WH-like_DNA-bd_sf"/>
</dbReference>
<reference evidence="3" key="1">
    <citation type="journal article" date="2019" name="Int. J. Syst. Evol. Microbiol.">
        <title>The Global Catalogue of Microorganisms (GCM) 10K type strain sequencing project: providing services to taxonomists for standard genome sequencing and annotation.</title>
        <authorList>
            <consortium name="The Broad Institute Genomics Platform"/>
            <consortium name="The Broad Institute Genome Sequencing Center for Infectious Disease"/>
            <person name="Wu L."/>
            <person name="Ma J."/>
        </authorList>
    </citation>
    <scope>NUCLEOTIDE SEQUENCE [LARGE SCALE GENOMIC DNA]</scope>
    <source>
        <strain evidence="3">TBRC 5781</strain>
    </source>
</reference>
<dbReference type="Gene3D" id="1.10.10.10">
    <property type="entry name" value="Winged helix-like DNA-binding domain superfamily/Winged helix DNA-binding domain"/>
    <property type="match status" value="1"/>
</dbReference>
<accession>A0ABV8E7B1</accession>
<keyword evidence="3" id="KW-1185">Reference proteome</keyword>
<evidence type="ECO:0000313" key="3">
    <source>
        <dbReference type="Proteomes" id="UP001595697"/>
    </source>
</evidence>
<proteinExistence type="predicted"/>
<dbReference type="Proteomes" id="UP001595697">
    <property type="component" value="Unassembled WGS sequence"/>
</dbReference>